<evidence type="ECO:0000259" key="6">
    <source>
        <dbReference type="SMART" id="SM00249"/>
    </source>
</evidence>
<comment type="caution">
    <text evidence="8">The sequence shown here is derived from an EMBL/GenBank/DDBJ whole genome shotgun (WGS) entry which is preliminary data.</text>
</comment>
<dbReference type="OrthoDB" id="79252at2759"/>
<evidence type="ECO:0000256" key="5">
    <source>
        <dbReference type="SAM" id="MobiDB-lite"/>
    </source>
</evidence>
<feature type="region of interest" description="Disordered" evidence="5">
    <location>
        <begin position="160"/>
        <end position="197"/>
    </location>
</feature>
<dbReference type="GO" id="GO:0070210">
    <property type="term" value="C:Rpd3L-Expanded complex"/>
    <property type="evidence" value="ECO:0007669"/>
    <property type="project" value="TreeGrafter"/>
</dbReference>
<feature type="domain" description="SET" evidence="7">
    <location>
        <begin position="260"/>
        <end position="393"/>
    </location>
</feature>
<evidence type="ECO:0000256" key="3">
    <source>
        <dbReference type="ARBA" id="ARBA00022833"/>
    </source>
</evidence>
<proteinExistence type="predicted"/>
<feature type="compositionally biased region" description="Low complexity" evidence="5">
    <location>
        <begin position="475"/>
        <end position="488"/>
    </location>
</feature>
<dbReference type="Proteomes" id="UP000541558">
    <property type="component" value="Unassembled WGS sequence"/>
</dbReference>
<dbReference type="AlphaFoldDB" id="A0A8H5BT55"/>
<protein>
    <recommendedName>
        <fullName evidence="10">PHD-type domain-containing protein</fullName>
    </recommendedName>
</protein>
<dbReference type="GO" id="GO:0006355">
    <property type="term" value="P:regulation of DNA-templated transcription"/>
    <property type="evidence" value="ECO:0007669"/>
    <property type="project" value="TreeGrafter"/>
</dbReference>
<dbReference type="SMART" id="SM00317">
    <property type="entry name" value="SET"/>
    <property type="match status" value="1"/>
</dbReference>
<keyword evidence="9" id="KW-1185">Reference proteome</keyword>
<dbReference type="GO" id="GO:0008270">
    <property type="term" value="F:zinc ion binding"/>
    <property type="evidence" value="ECO:0007669"/>
    <property type="project" value="UniProtKB-KW"/>
</dbReference>
<dbReference type="PANTHER" id="PTHR46462:SF3">
    <property type="entry name" value="UPSET, ISOFORM A"/>
    <property type="match status" value="1"/>
</dbReference>
<evidence type="ECO:0000259" key="7">
    <source>
        <dbReference type="SMART" id="SM00317"/>
    </source>
</evidence>
<dbReference type="Gene3D" id="2.170.270.10">
    <property type="entry name" value="SET domain"/>
    <property type="match status" value="1"/>
</dbReference>
<dbReference type="SMART" id="SM00249">
    <property type="entry name" value="PHD"/>
    <property type="match status" value="1"/>
</dbReference>
<keyword evidence="4" id="KW-0156">Chromatin regulator</keyword>
<dbReference type="SUPFAM" id="SSF57903">
    <property type="entry name" value="FYVE/PHD zinc finger"/>
    <property type="match status" value="1"/>
</dbReference>
<organism evidence="8 9">
    <name type="scientific">Ephemerocybe angulata</name>
    <dbReference type="NCBI Taxonomy" id="980116"/>
    <lineage>
        <taxon>Eukaryota</taxon>
        <taxon>Fungi</taxon>
        <taxon>Dikarya</taxon>
        <taxon>Basidiomycota</taxon>
        <taxon>Agaricomycotina</taxon>
        <taxon>Agaricomycetes</taxon>
        <taxon>Agaricomycetidae</taxon>
        <taxon>Agaricales</taxon>
        <taxon>Agaricineae</taxon>
        <taxon>Psathyrellaceae</taxon>
        <taxon>Ephemerocybe</taxon>
    </lineage>
</organism>
<dbReference type="InterPro" id="IPR046341">
    <property type="entry name" value="SET_dom_sf"/>
</dbReference>
<keyword evidence="1" id="KW-0479">Metal-binding</keyword>
<dbReference type="InterPro" id="IPR011011">
    <property type="entry name" value="Znf_FYVE_PHD"/>
</dbReference>
<name>A0A8H5BT55_9AGAR</name>
<keyword evidence="3" id="KW-0862">Zinc</keyword>
<feature type="compositionally biased region" description="Acidic residues" evidence="5">
    <location>
        <begin position="499"/>
        <end position="509"/>
    </location>
</feature>
<keyword evidence="2" id="KW-0863">Zinc-finger</keyword>
<dbReference type="InterPro" id="IPR001965">
    <property type="entry name" value="Znf_PHD"/>
</dbReference>
<dbReference type="Pfam" id="PF00856">
    <property type="entry name" value="SET"/>
    <property type="match status" value="1"/>
</dbReference>
<evidence type="ECO:0000256" key="4">
    <source>
        <dbReference type="ARBA" id="ARBA00022853"/>
    </source>
</evidence>
<dbReference type="GO" id="GO:0034967">
    <property type="term" value="C:Set3 complex"/>
    <property type="evidence" value="ECO:0007669"/>
    <property type="project" value="TreeGrafter"/>
</dbReference>
<sequence length="563" mass="60940">MRDDDDPTSGRRIQVQFKTTEATGGSRVGTGGEMNVDELSFSVPAKRKAGAVGLEDRARVGGRGGGSVTEYPSPNGDSNTIRCICSITMDDGLSIACDVCDRWCHAACFDIVLGEIPDEWKCWECSPRAVDFEKAAGADGGEAEAAAGCFGRGVGTWDTRRREGEETTEGCGWGAWDDGEEEEAPVTGPSAPTPAEVPEDDLVDIEDSWATSYVHIQDDIITSDEMRHNLLRQAQQWRGVSALSSPSKIAVKSVDPSLASFVAMAFVRTHESVAHATSSIPTGTLISPFTSVVTPSSIYVNDSFNGYAVMGHPKPFVHLVGAPWNVALDARMAGNESRFVRVGCRPNAVLRPVLCGEPKEGDDSGLKFGVFATQDLKENEEIVLGWEWDDGNVVHRLPAIVQDPWMFTDRPRETTGCEYPANARFDVHDVRMRREGKRLLLVREWGGEVSLPTASSIIGPGAQRDGMTPPSLHAGTGRLSTTTTTSTLRGRRRRRRGDDDEWDDDERGESDDGKGNDSMTGGWRKTLSDASSLCRARARDILEGSALKTPLDDNVTLLSADSG</sequence>
<feature type="region of interest" description="Disordered" evidence="5">
    <location>
        <begin position="452"/>
        <end position="525"/>
    </location>
</feature>
<evidence type="ECO:0000256" key="1">
    <source>
        <dbReference type="ARBA" id="ARBA00022723"/>
    </source>
</evidence>
<dbReference type="InterPro" id="IPR013083">
    <property type="entry name" value="Znf_RING/FYVE/PHD"/>
</dbReference>
<gene>
    <name evidence="8" type="ORF">D9611_014280</name>
</gene>
<dbReference type="InterPro" id="IPR001214">
    <property type="entry name" value="SET_dom"/>
</dbReference>
<evidence type="ECO:0000256" key="2">
    <source>
        <dbReference type="ARBA" id="ARBA00022771"/>
    </source>
</evidence>
<feature type="domain" description="Zinc finger PHD-type" evidence="6">
    <location>
        <begin position="82"/>
        <end position="126"/>
    </location>
</feature>
<evidence type="ECO:0000313" key="9">
    <source>
        <dbReference type="Proteomes" id="UP000541558"/>
    </source>
</evidence>
<accession>A0A8H5BT55</accession>
<dbReference type="Gene3D" id="3.30.40.10">
    <property type="entry name" value="Zinc/RING finger domain, C3HC4 (zinc finger)"/>
    <property type="match status" value="1"/>
</dbReference>
<reference evidence="8 9" key="1">
    <citation type="journal article" date="2020" name="ISME J.">
        <title>Uncovering the hidden diversity of litter-decomposition mechanisms in mushroom-forming fungi.</title>
        <authorList>
            <person name="Floudas D."/>
            <person name="Bentzer J."/>
            <person name="Ahren D."/>
            <person name="Johansson T."/>
            <person name="Persson P."/>
            <person name="Tunlid A."/>
        </authorList>
    </citation>
    <scope>NUCLEOTIDE SEQUENCE [LARGE SCALE GENOMIC DNA]</scope>
    <source>
        <strain evidence="8 9">CBS 175.51</strain>
    </source>
</reference>
<evidence type="ECO:0008006" key="10">
    <source>
        <dbReference type="Google" id="ProtNLM"/>
    </source>
</evidence>
<evidence type="ECO:0000313" key="8">
    <source>
        <dbReference type="EMBL" id="KAF5329090.1"/>
    </source>
</evidence>
<dbReference type="SUPFAM" id="SSF82199">
    <property type="entry name" value="SET domain"/>
    <property type="match status" value="1"/>
</dbReference>
<dbReference type="GO" id="GO:0006325">
    <property type="term" value="P:chromatin organization"/>
    <property type="evidence" value="ECO:0007669"/>
    <property type="project" value="UniProtKB-KW"/>
</dbReference>
<dbReference type="PANTHER" id="PTHR46462">
    <property type="entry name" value="UPSET, ISOFORM A"/>
    <property type="match status" value="1"/>
</dbReference>
<feature type="region of interest" description="Disordered" evidence="5">
    <location>
        <begin position="1"/>
        <end position="34"/>
    </location>
</feature>
<dbReference type="EMBL" id="JAACJK010000122">
    <property type="protein sequence ID" value="KAF5329090.1"/>
    <property type="molecule type" value="Genomic_DNA"/>
</dbReference>